<dbReference type="AlphaFoldDB" id="A0A0H2R0M4"/>
<reference evidence="1 2" key="1">
    <citation type="submission" date="2015-04" db="EMBL/GenBank/DDBJ databases">
        <title>Complete genome sequence of Schizopora paradoxa KUC8140, a cosmopolitan wood degrader in East Asia.</title>
        <authorList>
            <consortium name="DOE Joint Genome Institute"/>
            <person name="Min B."/>
            <person name="Park H."/>
            <person name="Jang Y."/>
            <person name="Kim J.-J."/>
            <person name="Kim K.H."/>
            <person name="Pangilinan J."/>
            <person name="Lipzen A."/>
            <person name="Riley R."/>
            <person name="Grigoriev I.V."/>
            <person name="Spatafora J.W."/>
            <person name="Choi I.-G."/>
        </authorList>
    </citation>
    <scope>NUCLEOTIDE SEQUENCE [LARGE SCALE GENOMIC DNA]</scope>
    <source>
        <strain evidence="1 2">KUC8140</strain>
    </source>
</reference>
<dbReference type="EMBL" id="KQ086323">
    <property type="protein sequence ID" value="KLO05340.1"/>
    <property type="molecule type" value="Genomic_DNA"/>
</dbReference>
<evidence type="ECO:0000313" key="2">
    <source>
        <dbReference type="Proteomes" id="UP000053477"/>
    </source>
</evidence>
<organism evidence="1 2">
    <name type="scientific">Schizopora paradoxa</name>
    <dbReference type="NCBI Taxonomy" id="27342"/>
    <lineage>
        <taxon>Eukaryota</taxon>
        <taxon>Fungi</taxon>
        <taxon>Dikarya</taxon>
        <taxon>Basidiomycota</taxon>
        <taxon>Agaricomycotina</taxon>
        <taxon>Agaricomycetes</taxon>
        <taxon>Hymenochaetales</taxon>
        <taxon>Schizoporaceae</taxon>
        <taxon>Schizopora</taxon>
    </lineage>
</organism>
<name>A0A0H2R0M4_9AGAM</name>
<evidence type="ECO:0000313" key="1">
    <source>
        <dbReference type="EMBL" id="KLO05340.1"/>
    </source>
</evidence>
<accession>A0A0H2R0M4</accession>
<proteinExistence type="predicted"/>
<protein>
    <submittedName>
        <fullName evidence="1">Uncharacterized protein</fullName>
    </submittedName>
</protein>
<dbReference type="InParanoid" id="A0A0H2R0M4"/>
<dbReference type="Proteomes" id="UP000053477">
    <property type="component" value="Unassembled WGS sequence"/>
</dbReference>
<keyword evidence="2" id="KW-1185">Reference proteome</keyword>
<gene>
    <name evidence="1" type="ORF">SCHPADRAFT_896342</name>
</gene>
<sequence>MPVCAGAWKTSCGGAARALDARSLLGVYCRRRHPPRALLEHPVELPRVFWLLDGCAGAGAGAVVGMAEVWYVGPIGRKIGEFGGDLSFELRSDHLPFSSMVEDQVYWAMKTIVR</sequence>